<reference evidence="2" key="1">
    <citation type="submission" date="2020-11" db="EMBL/GenBank/DDBJ databases">
        <authorList>
            <person name="Konstantinou D."/>
            <person name="Gkelis S."/>
            <person name="Popin R."/>
            <person name="Fewer D."/>
            <person name="Sivonen K."/>
        </authorList>
    </citation>
    <scope>NUCLEOTIDE SEQUENCE</scope>
    <source>
        <strain evidence="2">TAU-MAC 1115</strain>
    </source>
</reference>
<protein>
    <submittedName>
        <fullName evidence="2">Uncharacterized protein</fullName>
    </submittedName>
</protein>
<evidence type="ECO:0000256" key="1">
    <source>
        <dbReference type="SAM" id="SignalP"/>
    </source>
</evidence>
<feature type="chain" id="PRO_5037392754" evidence="1">
    <location>
        <begin position="25"/>
        <end position="143"/>
    </location>
</feature>
<accession>A0A947GJQ6</accession>
<keyword evidence="3" id="KW-1185">Reference proteome</keyword>
<keyword evidence="1" id="KW-0732">Signal</keyword>
<comment type="caution">
    <text evidence="2">The sequence shown here is derived from an EMBL/GenBank/DDBJ whole genome shotgun (WGS) entry which is preliminary data.</text>
</comment>
<evidence type="ECO:0000313" key="2">
    <source>
        <dbReference type="EMBL" id="MBT9317170.1"/>
    </source>
</evidence>
<gene>
    <name evidence="2" type="ORF">IXB50_17235</name>
</gene>
<sequence>MQRIALLSSLILATSISTAMPTMAQVTASEKQNSANESACIATTPAEQIALNAAKNEARQIAELTNGGLSAYRAEAAMHGAAIASPCEMLGPAMWQFTIRGGEPTAVALEEEYTILSVVTVEGTGRDRNVTLNYNGPIEEYVQ</sequence>
<dbReference type="RefSeq" id="WP_215610236.1">
    <property type="nucleotide sequence ID" value="NZ_JADOES010000039.1"/>
</dbReference>
<dbReference type="EMBL" id="JADOES010000039">
    <property type="protein sequence ID" value="MBT9317170.1"/>
    <property type="molecule type" value="Genomic_DNA"/>
</dbReference>
<reference evidence="2" key="2">
    <citation type="journal article" date="2021" name="Mar. Drugs">
        <title>Genome Reduction and Secondary Metabolism of the Marine Sponge-Associated Cyanobacterium Leptothoe.</title>
        <authorList>
            <person name="Konstantinou D."/>
            <person name="Popin R.V."/>
            <person name="Fewer D.P."/>
            <person name="Sivonen K."/>
            <person name="Gkelis S."/>
        </authorList>
    </citation>
    <scope>NUCLEOTIDE SEQUENCE</scope>
    <source>
        <strain evidence="2">TAU-MAC 1115</strain>
    </source>
</reference>
<evidence type="ECO:0000313" key="3">
    <source>
        <dbReference type="Proteomes" id="UP000717364"/>
    </source>
</evidence>
<organism evidence="2 3">
    <name type="scientific">Leptothoe spongobia TAU-MAC 1115</name>
    <dbReference type="NCBI Taxonomy" id="1967444"/>
    <lineage>
        <taxon>Bacteria</taxon>
        <taxon>Bacillati</taxon>
        <taxon>Cyanobacteriota</taxon>
        <taxon>Cyanophyceae</taxon>
        <taxon>Nodosilineales</taxon>
        <taxon>Cymatolegaceae</taxon>
        <taxon>Leptothoe</taxon>
        <taxon>Leptothoe spongobia</taxon>
    </lineage>
</organism>
<dbReference type="Proteomes" id="UP000717364">
    <property type="component" value="Unassembled WGS sequence"/>
</dbReference>
<feature type="signal peptide" evidence="1">
    <location>
        <begin position="1"/>
        <end position="24"/>
    </location>
</feature>
<name>A0A947GJQ6_9CYAN</name>
<dbReference type="AlphaFoldDB" id="A0A947GJQ6"/>
<proteinExistence type="predicted"/>